<dbReference type="AlphaFoldDB" id="A0AAN8EHX3"/>
<organism evidence="2 3">
    <name type="scientific">Knufia fluminis</name>
    <dbReference type="NCBI Taxonomy" id="191047"/>
    <lineage>
        <taxon>Eukaryota</taxon>
        <taxon>Fungi</taxon>
        <taxon>Dikarya</taxon>
        <taxon>Ascomycota</taxon>
        <taxon>Pezizomycotina</taxon>
        <taxon>Eurotiomycetes</taxon>
        <taxon>Chaetothyriomycetidae</taxon>
        <taxon>Chaetothyriales</taxon>
        <taxon>Trichomeriaceae</taxon>
        <taxon>Knufia</taxon>
    </lineage>
</organism>
<protein>
    <submittedName>
        <fullName evidence="2">Uncharacterized protein</fullName>
    </submittedName>
</protein>
<feature type="region of interest" description="Disordered" evidence="1">
    <location>
        <begin position="319"/>
        <end position="364"/>
    </location>
</feature>
<feature type="compositionally biased region" description="Polar residues" evidence="1">
    <location>
        <begin position="260"/>
        <end position="273"/>
    </location>
</feature>
<feature type="compositionally biased region" description="Polar residues" evidence="1">
    <location>
        <begin position="352"/>
        <end position="364"/>
    </location>
</feature>
<accession>A0AAN8EHX3</accession>
<comment type="caution">
    <text evidence="2">The sequence shown here is derived from an EMBL/GenBank/DDBJ whole genome shotgun (WGS) entry which is preliminary data.</text>
</comment>
<reference evidence="2 3" key="1">
    <citation type="submission" date="2022-12" db="EMBL/GenBank/DDBJ databases">
        <title>Genomic features and morphological characterization of a novel Knufia sp. strain isolated from spacecraft assembly facility.</title>
        <authorList>
            <person name="Teixeira M."/>
            <person name="Chander A.M."/>
            <person name="Stajich J.E."/>
            <person name="Venkateswaran K."/>
        </authorList>
    </citation>
    <scope>NUCLEOTIDE SEQUENCE [LARGE SCALE GENOMIC DNA]</scope>
    <source>
        <strain evidence="2 3">FJI-L2-BK-P2</strain>
    </source>
</reference>
<gene>
    <name evidence="2" type="ORF">OHC33_008971</name>
</gene>
<evidence type="ECO:0000313" key="2">
    <source>
        <dbReference type="EMBL" id="KAK5950010.1"/>
    </source>
</evidence>
<evidence type="ECO:0000313" key="3">
    <source>
        <dbReference type="Proteomes" id="UP001316803"/>
    </source>
</evidence>
<feature type="region of interest" description="Disordered" evidence="1">
    <location>
        <begin position="260"/>
        <end position="295"/>
    </location>
</feature>
<dbReference type="EMBL" id="JAKLMC020000030">
    <property type="protein sequence ID" value="KAK5950010.1"/>
    <property type="molecule type" value="Genomic_DNA"/>
</dbReference>
<name>A0AAN8EHX3_9EURO</name>
<keyword evidence="3" id="KW-1185">Reference proteome</keyword>
<sequence length="503" mass="56529">MSLLESRSQLQTEPSSSDLLTDIYLSTGYHFSIKDPVFSDDINDATKETLKPDRILSTLKETNKLTDEEYTMYARDIITVFETHAESECFDKKAAAHITKLWRELMKKLHFRAGQAETLEIKDRVRRPVTTMPRAPNIFTRKNQAEQSSYRPAQHASAYTPARITSTYIPADISPSYTPAQLPPNYTPAKLSPSYSPAELSSTYIPAELPSNYTPAEISPTYKPIDPVLYNNPIDPVASGVRHFPDLASAPPLIRKAATTATKPAMSFSNNRRPQLKSRPLPRTQPPYFGNEQSSLSDDEFLKVGEGAYHALRTNQLAPSPVHFADPTPTSSEDPLALPSITAKQRPPHVTAQPTPQSRDIPNSTAAMPKAMTADDEAFHYPARFPNKYTPWNRYHPVYPTPTSPFEIGTTAMIDDDLFFNFDHTYPVLPVAQRPFKHSKRSAAPTRWSNSDVMHGMTQDELIRGAETSVADELEDENEDKEWMVVQKEDGEEEWDVVERVSS</sequence>
<proteinExistence type="predicted"/>
<dbReference type="Proteomes" id="UP001316803">
    <property type="component" value="Unassembled WGS sequence"/>
</dbReference>
<evidence type="ECO:0000256" key="1">
    <source>
        <dbReference type="SAM" id="MobiDB-lite"/>
    </source>
</evidence>